<evidence type="ECO:0000313" key="6">
    <source>
        <dbReference type="EMBL" id="QDU79266.1"/>
    </source>
</evidence>
<evidence type="ECO:0000256" key="1">
    <source>
        <dbReference type="ARBA" id="ARBA00005189"/>
    </source>
</evidence>
<dbReference type="CDD" id="cd07989">
    <property type="entry name" value="LPLAT_AGPAT-like"/>
    <property type="match status" value="1"/>
</dbReference>
<organism evidence="6 7">
    <name type="scientific">Polystyrenella longa</name>
    <dbReference type="NCBI Taxonomy" id="2528007"/>
    <lineage>
        <taxon>Bacteria</taxon>
        <taxon>Pseudomonadati</taxon>
        <taxon>Planctomycetota</taxon>
        <taxon>Planctomycetia</taxon>
        <taxon>Planctomycetales</taxon>
        <taxon>Planctomycetaceae</taxon>
        <taxon>Polystyrenella</taxon>
    </lineage>
</organism>
<gene>
    <name evidence="6" type="primary">plsC_2</name>
    <name evidence="6" type="ORF">Pla110_09720</name>
</gene>
<dbReference type="Pfam" id="PF01553">
    <property type="entry name" value="Acyltransferase"/>
    <property type="match status" value="1"/>
</dbReference>
<dbReference type="RefSeq" id="WP_144993735.1">
    <property type="nucleotide sequence ID" value="NZ_CP036281.1"/>
</dbReference>
<evidence type="ECO:0000313" key="7">
    <source>
        <dbReference type="Proteomes" id="UP000317178"/>
    </source>
</evidence>
<dbReference type="GO" id="GO:0006654">
    <property type="term" value="P:phosphatidic acid biosynthetic process"/>
    <property type="evidence" value="ECO:0007669"/>
    <property type="project" value="TreeGrafter"/>
</dbReference>
<dbReference type="KEGG" id="plon:Pla110_09720"/>
<dbReference type="SUPFAM" id="SSF69593">
    <property type="entry name" value="Glycerol-3-phosphate (1)-acyltransferase"/>
    <property type="match status" value="1"/>
</dbReference>
<keyword evidence="4" id="KW-1133">Transmembrane helix</keyword>
<keyword evidence="2 6" id="KW-0808">Transferase</keyword>
<comment type="pathway">
    <text evidence="1">Lipid metabolism.</text>
</comment>
<dbReference type="SMART" id="SM00563">
    <property type="entry name" value="PlsC"/>
    <property type="match status" value="1"/>
</dbReference>
<keyword evidence="4" id="KW-0472">Membrane</keyword>
<evidence type="ECO:0000256" key="2">
    <source>
        <dbReference type="ARBA" id="ARBA00022679"/>
    </source>
</evidence>
<protein>
    <submittedName>
        <fullName evidence="6">1-acyl-sn-glycerol-3-phosphate acyltransferase</fullName>
        <ecNumber evidence="6">2.3.1.-</ecNumber>
    </submittedName>
</protein>
<dbReference type="EC" id="2.3.1.-" evidence="6"/>
<proteinExistence type="predicted"/>
<feature type="domain" description="Phospholipid/glycerol acyltransferase" evidence="5">
    <location>
        <begin position="80"/>
        <end position="200"/>
    </location>
</feature>
<dbReference type="Proteomes" id="UP000317178">
    <property type="component" value="Chromosome"/>
</dbReference>
<evidence type="ECO:0000256" key="4">
    <source>
        <dbReference type="SAM" id="Phobius"/>
    </source>
</evidence>
<keyword evidence="3 6" id="KW-0012">Acyltransferase</keyword>
<dbReference type="GO" id="GO:0003841">
    <property type="term" value="F:1-acylglycerol-3-phosphate O-acyltransferase activity"/>
    <property type="evidence" value="ECO:0007669"/>
    <property type="project" value="TreeGrafter"/>
</dbReference>
<dbReference type="InterPro" id="IPR002123">
    <property type="entry name" value="Plipid/glycerol_acylTrfase"/>
</dbReference>
<reference evidence="6 7" key="1">
    <citation type="submission" date="2019-02" db="EMBL/GenBank/DDBJ databases">
        <title>Deep-cultivation of Planctomycetes and their phenomic and genomic characterization uncovers novel biology.</title>
        <authorList>
            <person name="Wiegand S."/>
            <person name="Jogler M."/>
            <person name="Boedeker C."/>
            <person name="Pinto D."/>
            <person name="Vollmers J."/>
            <person name="Rivas-Marin E."/>
            <person name="Kohn T."/>
            <person name="Peeters S.H."/>
            <person name="Heuer A."/>
            <person name="Rast P."/>
            <person name="Oberbeckmann S."/>
            <person name="Bunk B."/>
            <person name="Jeske O."/>
            <person name="Meyerdierks A."/>
            <person name="Storesund J.E."/>
            <person name="Kallscheuer N."/>
            <person name="Luecker S."/>
            <person name="Lage O.M."/>
            <person name="Pohl T."/>
            <person name="Merkel B.J."/>
            <person name="Hornburger P."/>
            <person name="Mueller R.-W."/>
            <person name="Bruemmer F."/>
            <person name="Labrenz M."/>
            <person name="Spormann A.M."/>
            <person name="Op den Camp H."/>
            <person name="Overmann J."/>
            <person name="Amann R."/>
            <person name="Jetten M.S.M."/>
            <person name="Mascher T."/>
            <person name="Medema M.H."/>
            <person name="Devos D.P."/>
            <person name="Kaster A.-K."/>
            <person name="Ovreas L."/>
            <person name="Rohde M."/>
            <person name="Galperin M.Y."/>
            <person name="Jogler C."/>
        </authorList>
    </citation>
    <scope>NUCLEOTIDE SEQUENCE [LARGE SCALE GENOMIC DNA]</scope>
    <source>
        <strain evidence="6 7">Pla110</strain>
    </source>
</reference>
<dbReference type="EMBL" id="CP036281">
    <property type="protein sequence ID" value="QDU79266.1"/>
    <property type="molecule type" value="Genomic_DNA"/>
</dbReference>
<sequence>MFQAGFFDQIRATIESQPYFGLYLLLAYLVLIFGWLATKVLKSDHTISGWALFLMVHLYVPMVWRVRINKRCPYPADGPGLIIANHRSPVDPFLVCVWNHLGVYPRTFRLVSFLMAQEYYTIPVVSWVSRTMECVPIARSGRDMQGVKDCLSLLKKGHLVGVFPEGRLNTGDGVMPFGTGIAWLALRAKVPIYPVYIHDTPVSSSSMVEPFIKRTRSRLVYGDPIDLSPFYADSKKKETIEEVTELLHTRLAELEYPRPEPSLPF</sequence>
<dbReference type="PANTHER" id="PTHR10434">
    <property type="entry name" value="1-ACYL-SN-GLYCEROL-3-PHOSPHATE ACYLTRANSFERASE"/>
    <property type="match status" value="1"/>
</dbReference>
<keyword evidence="4" id="KW-0812">Transmembrane</keyword>
<accession>A0A518CJ55</accession>
<keyword evidence="7" id="KW-1185">Reference proteome</keyword>
<evidence type="ECO:0000259" key="5">
    <source>
        <dbReference type="SMART" id="SM00563"/>
    </source>
</evidence>
<feature type="transmembrane region" description="Helical" evidence="4">
    <location>
        <begin position="20"/>
        <end position="41"/>
    </location>
</feature>
<feature type="transmembrane region" description="Helical" evidence="4">
    <location>
        <begin position="47"/>
        <end position="64"/>
    </location>
</feature>
<dbReference type="AlphaFoldDB" id="A0A518CJ55"/>
<name>A0A518CJ55_9PLAN</name>
<evidence type="ECO:0000256" key="3">
    <source>
        <dbReference type="ARBA" id="ARBA00023315"/>
    </source>
</evidence>
<dbReference type="OrthoDB" id="9803035at2"/>
<dbReference type="PANTHER" id="PTHR10434:SF11">
    <property type="entry name" value="1-ACYL-SN-GLYCEROL-3-PHOSPHATE ACYLTRANSFERASE"/>
    <property type="match status" value="1"/>
</dbReference>